<proteinExistence type="predicted"/>
<organism evidence="2">
    <name type="scientific">Cupriavidus taiwanensis</name>
    <dbReference type="NCBI Taxonomy" id="164546"/>
    <lineage>
        <taxon>Bacteria</taxon>
        <taxon>Pseudomonadati</taxon>
        <taxon>Pseudomonadota</taxon>
        <taxon>Betaproteobacteria</taxon>
        <taxon>Burkholderiales</taxon>
        <taxon>Burkholderiaceae</taxon>
        <taxon>Cupriavidus</taxon>
    </lineage>
</organism>
<sequence>MTQISREDFEAQIRRAGLVLSLSKIEELYEVWGLVEPMLDSLRNPERDRSAEASHIFRAGFYLKPFTEKEFF</sequence>
<gene>
    <name evidence="2" type="ORF">CBM2612_P0247</name>
    <name evidence="1" type="ORF">CBM2613_P70002</name>
</gene>
<dbReference type="EMBL" id="LT984809">
    <property type="protein sequence ID" value="SPD48902.1"/>
    <property type="molecule type" value="Genomic_DNA"/>
</dbReference>
<reference evidence="1" key="1">
    <citation type="submission" date="2018-01" db="EMBL/GenBank/DDBJ databases">
        <authorList>
            <person name="Clerissi C."/>
        </authorList>
    </citation>
    <scope>NUCLEOTIDE SEQUENCE</scope>
    <source>
        <strain evidence="1">Cupriavidus taiwanensis STM 8556</strain>
        <plasmid evidence="1">CBM2613_p</plasmid>
    </source>
</reference>
<name>A0A375FHX9_9BURK</name>
<evidence type="ECO:0000313" key="1">
    <source>
        <dbReference type="EMBL" id="SOZ74895.1"/>
    </source>
</evidence>
<dbReference type="AlphaFoldDB" id="A0A375FHX9"/>
<accession>A0A375FHX9</accession>
<evidence type="ECO:0000313" key="3">
    <source>
        <dbReference type="Proteomes" id="UP000256952"/>
    </source>
</evidence>
<keyword evidence="2" id="KW-0614">Plasmid</keyword>
<protein>
    <submittedName>
        <fullName evidence="2">Uncharacterized protein</fullName>
    </submittedName>
</protein>
<dbReference type="Proteomes" id="UP000256952">
    <property type="component" value="Plasmid CBM2613_p"/>
</dbReference>
<geneLocation type="plasmid" evidence="2">
    <name>I</name>
</geneLocation>
<evidence type="ECO:0000313" key="2">
    <source>
        <dbReference type="EMBL" id="SPD48902.1"/>
    </source>
</evidence>
<dbReference type="EMBL" id="LT976981">
    <property type="protein sequence ID" value="SOZ74895.1"/>
    <property type="molecule type" value="Genomic_DNA"/>
</dbReference>
<geneLocation type="plasmid" evidence="3">
    <name>cbm2613_p</name>
</geneLocation>
<reference evidence="2 3" key="2">
    <citation type="submission" date="2018-01" db="EMBL/GenBank/DDBJ databases">
        <authorList>
            <person name="Gaut B.S."/>
            <person name="Morton B.R."/>
            <person name="Clegg M.T."/>
            <person name="Duvall M.R."/>
        </authorList>
    </citation>
    <scope>NUCLEOTIDE SEQUENCE</scope>
    <source>
        <strain evidence="2">Cupriavidus taiwanensis STM 8555</strain>
        <plasmid evidence="2">I</plasmid>
        <plasmid evidence="3">Plasmid cbm2613_p</plasmid>
    </source>
</reference>
<geneLocation type="plasmid" evidence="1">
    <name>CBM2613_p</name>
</geneLocation>